<keyword evidence="4" id="KW-1185">Reference proteome</keyword>
<proteinExistence type="inferred from homology"/>
<dbReference type="PANTHER" id="PTHR30486:SF15">
    <property type="entry name" value="TYPE II_IV SECRETION SYSTEM ATPASE"/>
    <property type="match status" value="1"/>
</dbReference>
<evidence type="ECO:0000313" key="4">
    <source>
        <dbReference type="Proteomes" id="UP001143307"/>
    </source>
</evidence>
<accession>A0ABT3SVT5</accession>
<organism evidence="3 4">
    <name type="scientific">Candidatus Seongchinamella marina</name>
    <dbReference type="NCBI Taxonomy" id="2518990"/>
    <lineage>
        <taxon>Bacteria</taxon>
        <taxon>Pseudomonadati</taxon>
        <taxon>Pseudomonadota</taxon>
        <taxon>Gammaproteobacteria</taxon>
        <taxon>Cellvibrionales</taxon>
        <taxon>Halieaceae</taxon>
        <taxon>Seongchinamella</taxon>
    </lineage>
</organism>
<protein>
    <submittedName>
        <fullName evidence="3">FHA domain-containing protein</fullName>
    </submittedName>
</protein>
<dbReference type="InterPro" id="IPR001482">
    <property type="entry name" value="T2SS/T4SS_dom"/>
</dbReference>
<dbReference type="InterPro" id="IPR027417">
    <property type="entry name" value="P-loop_NTPase"/>
</dbReference>
<dbReference type="Gene3D" id="3.40.50.300">
    <property type="entry name" value="P-loop containing nucleotide triphosphate hydrolases"/>
    <property type="match status" value="1"/>
</dbReference>
<evidence type="ECO:0000313" key="3">
    <source>
        <dbReference type="EMBL" id="MCX2974108.1"/>
    </source>
</evidence>
<dbReference type="Gene3D" id="2.60.200.20">
    <property type="match status" value="1"/>
</dbReference>
<dbReference type="InterPro" id="IPR050921">
    <property type="entry name" value="T4SS_GSP_E_ATPase"/>
</dbReference>
<name>A0ABT3SVT5_9GAMM</name>
<dbReference type="RefSeq" id="WP_007230505.1">
    <property type="nucleotide sequence ID" value="NZ_SHNP01000003.1"/>
</dbReference>
<dbReference type="InterPro" id="IPR008984">
    <property type="entry name" value="SMAD_FHA_dom_sf"/>
</dbReference>
<feature type="domain" description="FHA" evidence="2">
    <location>
        <begin position="24"/>
        <end position="72"/>
    </location>
</feature>
<evidence type="ECO:0000259" key="2">
    <source>
        <dbReference type="PROSITE" id="PS50006"/>
    </source>
</evidence>
<comment type="similarity">
    <text evidence="1">Belongs to the GSP E family.</text>
</comment>
<evidence type="ECO:0000256" key="1">
    <source>
        <dbReference type="ARBA" id="ARBA00006611"/>
    </source>
</evidence>
<comment type="caution">
    <text evidence="3">The sequence shown here is derived from an EMBL/GenBank/DDBJ whole genome shotgun (WGS) entry which is preliminary data.</text>
</comment>
<dbReference type="PANTHER" id="PTHR30486">
    <property type="entry name" value="TWITCHING MOTILITY PROTEIN PILT"/>
    <property type="match status" value="1"/>
</dbReference>
<dbReference type="InterPro" id="IPR000253">
    <property type="entry name" value="FHA_dom"/>
</dbReference>
<dbReference type="PROSITE" id="PS50006">
    <property type="entry name" value="FHA_DOMAIN"/>
    <property type="match status" value="1"/>
</dbReference>
<dbReference type="Pfam" id="PF00498">
    <property type="entry name" value="FHA"/>
    <property type="match status" value="1"/>
</dbReference>
<dbReference type="Pfam" id="PF00437">
    <property type="entry name" value="T2SSE"/>
    <property type="match status" value="1"/>
</dbReference>
<dbReference type="SUPFAM" id="SSF52540">
    <property type="entry name" value="P-loop containing nucleoside triphosphate hydrolases"/>
    <property type="match status" value="1"/>
</dbReference>
<reference evidence="3" key="1">
    <citation type="submission" date="2019-02" db="EMBL/GenBank/DDBJ databases">
        <authorList>
            <person name="Li S.-H."/>
        </authorList>
    </citation>
    <scope>NUCLEOTIDE SEQUENCE</scope>
    <source>
        <strain evidence="3">IMCC8485</strain>
    </source>
</reference>
<gene>
    <name evidence="3" type="ORF">EYC87_11000</name>
</gene>
<dbReference type="Gene3D" id="3.30.450.380">
    <property type="match status" value="1"/>
</dbReference>
<dbReference type="EMBL" id="SHNP01000003">
    <property type="protein sequence ID" value="MCX2974108.1"/>
    <property type="molecule type" value="Genomic_DNA"/>
</dbReference>
<dbReference type="CDD" id="cd00060">
    <property type="entry name" value="FHA"/>
    <property type="match status" value="1"/>
</dbReference>
<dbReference type="SUPFAM" id="SSF49879">
    <property type="entry name" value="SMAD/FHA domain"/>
    <property type="match status" value="1"/>
</dbReference>
<dbReference type="CDD" id="cd01130">
    <property type="entry name" value="VirB11-like_ATPase"/>
    <property type="match status" value="1"/>
</dbReference>
<dbReference type="SMART" id="SM00240">
    <property type="entry name" value="FHA"/>
    <property type="match status" value="1"/>
</dbReference>
<sequence>MSVLIHIRDLQDQRIGEFRLDQSLTLGKSTDCDIVLESPYISAEHARFETEGPQVYVHSKGLNGVMVNDQDVARGQRMELHSEDIISLPGFVLHITGLRPTKQASDFEKERDLSELKRIIHFDLLEKANLTGVVMESKDAEMASEIEVKLTELLERVHSIDDELLEHIVLRSTREEAVNTVVRGRLKDSSRGSLDWENSADRIAFDQLVSTCLADIGIDESYDNLRIADVRDKFNEVFARNSQALSPGQKQYIAKGSIRSDILSLVYGLGPLEDLMKLPDITEIMVVGKDKIFIEKGGGLEETGRAFPSEDDLNVAVNRMVRPIGRALNRADPIVDARLEDGSRVHIVIPPVAIHGTSVTIRRFREEPFTLADLIGFGSMTPQAGRFLAACIVARKNMVISGGTGSGKTTLLNVLGSQIPFDQRLVVIEDSAELQLPQPNQVNLETRKANLEGKGEIPIKALVRASLRMRPDRIVVGECRSGEALDMLQAMNTGHDGSLTTGHANSPREMIQRLQVMVMEAGEDMPITAIRQQIAAAVDIIVQIQRQRDRSRKITHISEIVGYDVTEGEIVMEDIFKLVSLPEGGSELRFTGYLPSFADSLLDSSDLSLEELFAWD</sequence>
<dbReference type="Proteomes" id="UP001143307">
    <property type="component" value="Unassembled WGS sequence"/>
</dbReference>